<dbReference type="EMBL" id="CP034234">
    <property type="protein sequence ID" value="AZK44556.1"/>
    <property type="molecule type" value="Genomic_DNA"/>
</dbReference>
<feature type="region of interest" description="Disordered" evidence="1">
    <location>
        <begin position="165"/>
        <end position="197"/>
    </location>
</feature>
<organism evidence="2 3">
    <name type="scientific">Erysipelothrix piscisicarius</name>
    <dbReference type="NCBI Taxonomy" id="2485784"/>
    <lineage>
        <taxon>Bacteria</taxon>
        <taxon>Bacillati</taxon>
        <taxon>Bacillota</taxon>
        <taxon>Erysipelotrichia</taxon>
        <taxon>Erysipelotrichales</taxon>
        <taxon>Erysipelotrichaceae</taxon>
        <taxon>Erysipelothrix</taxon>
    </lineage>
</organism>
<accession>A0A3S8RNM6</accession>
<dbReference type="Proteomes" id="UP000278804">
    <property type="component" value="Chromosome"/>
</dbReference>
<dbReference type="KEGG" id="eri:EEI45_07280"/>
<gene>
    <name evidence="2" type="ORF">EEI45_07280</name>
</gene>
<dbReference type="AlphaFoldDB" id="A0A3S8RNM6"/>
<sequence>MKKLFLVLLSMMLLTGCSVNEKKLYTEKLKRYESYWNAINDNDRFVESSRFFDISATIEKHEDLYVYGVVIDKPKIAMYGVEIVVLENNEDYHADKMMPTAGIFDSEYNLVPGQVRKDRNYMGGISLAGEVDVPEVTLNILVSWRNNTKLETQREFIQFKLKYEEPKKEESKSNKDDSKKEEPKKEEVVDKTEEDDE</sequence>
<evidence type="ECO:0000313" key="3">
    <source>
        <dbReference type="Proteomes" id="UP000278804"/>
    </source>
</evidence>
<reference evidence="2 3" key="1">
    <citation type="journal article" date="2020" name="Int. J. Syst. Evol. Microbiol.">
        <title>Description of Erysipelothrix piscisicarius sp. nov., an emergent fish pathogen, and assessment of virulence using a tiger barb (Puntigrus tetrazona) infection model.</title>
        <authorList>
            <person name="Pomaranski E.K."/>
            <person name="Griffin M.J."/>
            <person name="Camus A.C."/>
            <person name="Armwood A.R."/>
            <person name="Shelley J."/>
            <person name="Waldbieser G.C."/>
            <person name="LaFrentz B.R."/>
            <person name="Garcia J.C."/>
            <person name="Yanong R."/>
            <person name="Soto E."/>
        </authorList>
    </citation>
    <scope>NUCLEOTIDE SEQUENCE [LARGE SCALE GENOMIC DNA]</scope>
    <source>
        <strain evidence="2 3">15TAL0474</strain>
    </source>
</reference>
<protein>
    <submittedName>
        <fullName evidence="2">Uncharacterized protein</fullName>
    </submittedName>
</protein>
<proteinExistence type="predicted"/>
<dbReference type="RefSeq" id="WP_125164718.1">
    <property type="nucleotide sequence ID" value="NZ_CP034234.1"/>
</dbReference>
<feature type="compositionally biased region" description="Basic and acidic residues" evidence="1">
    <location>
        <begin position="165"/>
        <end position="191"/>
    </location>
</feature>
<evidence type="ECO:0000256" key="1">
    <source>
        <dbReference type="SAM" id="MobiDB-lite"/>
    </source>
</evidence>
<name>A0A3S8RNM6_9FIRM</name>
<dbReference type="PROSITE" id="PS51257">
    <property type="entry name" value="PROKAR_LIPOPROTEIN"/>
    <property type="match status" value="1"/>
</dbReference>
<keyword evidence="3" id="KW-1185">Reference proteome</keyword>
<evidence type="ECO:0000313" key="2">
    <source>
        <dbReference type="EMBL" id="AZK44556.1"/>
    </source>
</evidence>